<evidence type="ECO:0000313" key="4">
    <source>
        <dbReference type="Proteomes" id="UP000564629"/>
    </source>
</evidence>
<accession>A0A511FFM6</accession>
<gene>
    <name evidence="1" type="ORF">CHO01_31750</name>
    <name evidence="2" type="ORF">HNR08_003571</name>
</gene>
<reference evidence="2 4" key="2">
    <citation type="submission" date="2020-08" db="EMBL/GenBank/DDBJ databases">
        <title>Sequencing the genomes of 1000 actinobacteria strains.</title>
        <authorList>
            <person name="Klenk H.-P."/>
        </authorList>
    </citation>
    <scope>NUCLEOTIDE SEQUENCE [LARGE SCALE GENOMIC DNA]</scope>
    <source>
        <strain evidence="2 4">DSM 9581</strain>
    </source>
</reference>
<dbReference type="Proteomes" id="UP000564629">
    <property type="component" value="Unassembled WGS sequence"/>
</dbReference>
<reference evidence="1 3" key="1">
    <citation type="submission" date="2019-07" db="EMBL/GenBank/DDBJ databases">
        <title>Whole genome shotgun sequence of Cellulomonas hominis NBRC 16055.</title>
        <authorList>
            <person name="Hosoyama A."/>
            <person name="Uohara A."/>
            <person name="Ohji S."/>
            <person name="Ichikawa N."/>
        </authorList>
    </citation>
    <scope>NUCLEOTIDE SEQUENCE [LARGE SCALE GENOMIC DNA]</scope>
    <source>
        <strain evidence="1 3">NBRC 16055</strain>
    </source>
</reference>
<dbReference type="EMBL" id="BJVQ01000060">
    <property type="protein sequence ID" value="GEL48059.1"/>
    <property type="molecule type" value="Genomic_DNA"/>
</dbReference>
<dbReference type="Proteomes" id="UP000321723">
    <property type="component" value="Unassembled WGS sequence"/>
</dbReference>
<evidence type="ECO:0000313" key="2">
    <source>
        <dbReference type="EMBL" id="MBB5474835.1"/>
    </source>
</evidence>
<dbReference type="EMBL" id="JACHDN010000001">
    <property type="protein sequence ID" value="MBB5474835.1"/>
    <property type="molecule type" value="Genomic_DNA"/>
</dbReference>
<evidence type="ECO:0000313" key="3">
    <source>
        <dbReference type="Proteomes" id="UP000321723"/>
    </source>
</evidence>
<dbReference type="AlphaFoldDB" id="A0A511FFM6"/>
<protein>
    <submittedName>
        <fullName evidence="1">Uncharacterized protein</fullName>
    </submittedName>
</protein>
<keyword evidence="3" id="KW-1185">Reference proteome</keyword>
<proteinExistence type="predicted"/>
<comment type="caution">
    <text evidence="1">The sequence shown here is derived from an EMBL/GenBank/DDBJ whole genome shotgun (WGS) entry which is preliminary data.</text>
</comment>
<evidence type="ECO:0000313" key="1">
    <source>
        <dbReference type="EMBL" id="GEL48059.1"/>
    </source>
</evidence>
<sequence>MTHDITSAVREVGRWPVLTRVDSFLAEAAVAELLHREDPHGVWWAGGRNVGWDVSSGDLKVDAKVAFIDNVNVRGVNELCLGFMGSPKRSDGDEAREGITYALVLLHHEGNDGPQTSAHEPIVRLDATVRFAAFRFSTDEINTLFSRPFLKDGIGRRRGGNLYLPLRTALEGDYLWKGSAQVLPDGQVAPASDDPPA</sequence>
<organism evidence="1 3">
    <name type="scientific">Cellulomonas hominis</name>
    <dbReference type="NCBI Taxonomy" id="156981"/>
    <lineage>
        <taxon>Bacteria</taxon>
        <taxon>Bacillati</taxon>
        <taxon>Actinomycetota</taxon>
        <taxon>Actinomycetes</taxon>
        <taxon>Micrococcales</taxon>
        <taxon>Cellulomonadaceae</taxon>
        <taxon>Cellulomonas</taxon>
    </lineage>
</organism>
<name>A0A511FFM6_9CELL</name>
<dbReference type="RefSeq" id="WP_146839743.1">
    <property type="nucleotide sequence ID" value="NZ_BJVQ01000060.1"/>
</dbReference>